<accession>C4V5B5</accession>
<comment type="caution">
    <text evidence="1">The sequence shown here is derived from an EMBL/GenBank/DDBJ whole genome shotgun (WGS) entry which is preliminary data.</text>
</comment>
<proteinExistence type="predicted"/>
<dbReference type="AlphaFoldDB" id="C4V5B5"/>
<dbReference type="eggNOG" id="ENOG502ZWXV">
    <property type="taxonomic scope" value="Bacteria"/>
</dbReference>
<dbReference type="EMBL" id="ACLA01000023">
    <property type="protein sequence ID" value="EEQ47994.1"/>
    <property type="molecule type" value="Genomic_DNA"/>
</dbReference>
<name>C4V5B5_9FIRM</name>
<organism evidence="1 2">
    <name type="scientific">Selenomonas flueggei ATCC 43531</name>
    <dbReference type="NCBI Taxonomy" id="638302"/>
    <lineage>
        <taxon>Bacteria</taxon>
        <taxon>Bacillati</taxon>
        <taxon>Bacillota</taxon>
        <taxon>Negativicutes</taxon>
        <taxon>Selenomonadales</taxon>
        <taxon>Selenomonadaceae</taxon>
        <taxon>Selenomonas</taxon>
    </lineage>
</organism>
<protein>
    <submittedName>
        <fullName evidence="1">Uncharacterized protein</fullName>
    </submittedName>
</protein>
<evidence type="ECO:0000313" key="2">
    <source>
        <dbReference type="Proteomes" id="UP000005309"/>
    </source>
</evidence>
<dbReference type="Proteomes" id="UP000005309">
    <property type="component" value="Unassembled WGS sequence"/>
</dbReference>
<dbReference type="HOGENOM" id="CLU_213713_0_0_9"/>
<reference evidence="1 2" key="1">
    <citation type="submission" date="2009-04" db="EMBL/GenBank/DDBJ databases">
        <authorList>
            <person name="Qin X."/>
            <person name="Bachman B."/>
            <person name="Battles P."/>
            <person name="Bell A."/>
            <person name="Bess C."/>
            <person name="Bickham C."/>
            <person name="Chaboub L."/>
            <person name="Chen D."/>
            <person name="Coyle M."/>
            <person name="Deiros D.R."/>
            <person name="Dinh H."/>
            <person name="Forbes L."/>
            <person name="Fowler G."/>
            <person name="Francisco L."/>
            <person name="Fu Q."/>
            <person name="Gubbala S."/>
            <person name="Hale W."/>
            <person name="Han Y."/>
            <person name="Hemphill L."/>
            <person name="Highlander S.K."/>
            <person name="Hirani K."/>
            <person name="Hogues M."/>
            <person name="Jackson L."/>
            <person name="Jakkamsetti A."/>
            <person name="Javaid M."/>
            <person name="Jiang H."/>
            <person name="Korchina V."/>
            <person name="Kovar C."/>
            <person name="Lara F."/>
            <person name="Lee S."/>
            <person name="Mata R."/>
            <person name="Mathew T."/>
            <person name="Moen C."/>
            <person name="Morales K."/>
            <person name="Munidasa M."/>
            <person name="Nazareth L."/>
            <person name="Ngo R."/>
            <person name="Nguyen L."/>
            <person name="Okwuonu G."/>
            <person name="Ongeri F."/>
            <person name="Patil S."/>
            <person name="Petrosino J."/>
            <person name="Pham C."/>
            <person name="Pham P."/>
            <person name="Pu L.-L."/>
            <person name="Puazo M."/>
            <person name="Raj R."/>
            <person name="Reid J."/>
            <person name="Rouhana J."/>
            <person name="Saada N."/>
            <person name="Shang Y."/>
            <person name="Simmons D."/>
            <person name="Thornton R."/>
            <person name="Warren J."/>
            <person name="Weissenberger G."/>
            <person name="Zhang J."/>
            <person name="Zhang L."/>
            <person name="Zhou C."/>
            <person name="Zhu D."/>
            <person name="Muzny D."/>
            <person name="Worley K."/>
            <person name="Gibbs R."/>
        </authorList>
    </citation>
    <scope>NUCLEOTIDE SEQUENCE [LARGE SCALE GENOMIC DNA]</scope>
    <source>
        <strain evidence="1 2">ATCC 43531</strain>
    </source>
</reference>
<sequence>MKNTILGTFWAHEILNMDFWVREIGDYDIKNEDAVQHPRIHLSITFEVLVGDV</sequence>
<keyword evidence="2" id="KW-1185">Reference proteome</keyword>
<gene>
    <name evidence="1" type="ORF">HMPREF0908_1709</name>
</gene>
<evidence type="ECO:0000313" key="1">
    <source>
        <dbReference type="EMBL" id="EEQ47994.1"/>
    </source>
</evidence>